<dbReference type="VEuPathDB" id="AmoebaDB:NAEGRDRAFT_75644"/>
<feature type="compositionally biased region" description="Low complexity" evidence="1">
    <location>
        <begin position="11"/>
        <end position="23"/>
    </location>
</feature>
<proteinExistence type="predicted"/>
<feature type="compositionally biased region" description="Low complexity" evidence="1">
    <location>
        <begin position="532"/>
        <end position="549"/>
    </location>
</feature>
<dbReference type="Gene3D" id="4.10.240.10">
    <property type="entry name" value="Zn(2)-C6 fungal-type DNA-binding domain"/>
    <property type="match status" value="1"/>
</dbReference>
<evidence type="ECO:0000313" key="4">
    <source>
        <dbReference type="Proteomes" id="UP000006671"/>
    </source>
</evidence>
<dbReference type="GeneID" id="8860763"/>
<gene>
    <name evidence="3" type="ORF">NAEGRDRAFT_75644</name>
</gene>
<feature type="region of interest" description="Disordered" evidence="1">
    <location>
        <begin position="1"/>
        <end position="23"/>
    </location>
</feature>
<dbReference type="RefSeq" id="XP_002669386.1">
    <property type="nucleotide sequence ID" value="XM_002669340.1"/>
</dbReference>
<dbReference type="OrthoDB" id="2123952at2759"/>
<evidence type="ECO:0000259" key="2">
    <source>
        <dbReference type="PROSITE" id="PS50048"/>
    </source>
</evidence>
<feature type="region of interest" description="Disordered" evidence="1">
    <location>
        <begin position="530"/>
        <end position="549"/>
    </location>
</feature>
<dbReference type="KEGG" id="ngr:NAEGRDRAFT_75644"/>
<dbReference type="AlphaFoldDB" id="D2W2M7"/>
<feature type="domain" description="Zn(2)-C6 fungal-type" evidence="2">
    <location>
        <begin position="43"/>
        <end position="73"/>
    </location>
</feature>
<dbReference type="Proteomes" id="UP000006671">
    <property type="component" value="Unassembled WGS sequence"/>
</dbReference>
<dbReference type="InParanoid" id="D2W2M7"/>
<dbReference type="EMBL" id="GG738927">
    <property type="protein sequence ID" value="EFC36642.1"/>
    <property type="molecule type" value="Genomic_DNA"/>
</dbReference>
<sequence length="549" mass="63935">MQQTTSTLITELASNSENDENLNSLNEKQNDRVENLSNLSPISCICCRKAHKKCDRQLPTCSKCIQRGIACAYNEPKKRGKAAEAYQQRKKRKEQDLDELAANVIHYFYTFISGGHPVIRKPKFEYFVNHYLAQLENNNEFVLIPNDYISNIEELQCIYLFYLSIKSIYYQLNTELELASDSMKNCEELYSKLVTKSFMNFYFNAACQFISLYYSGIGDFVKVRFYIAIVKFYLSERKEFTDLYEKNLERKIVFQNKSSNDLIDGFSAFIENMPKIFEVTVGQNLENLLIPGALEYLRTASVTTENYCFFKQVVDFVFKVVGQYRVDLFKQMIDCHSETFFKFEKLHRNLIYYGFQLFFLSRLPAFSPQLEEVALKLSCLTEHEYFKYSVPEVIPCVSECAKIHLQVIRQIESRKRANNMPFITSNGKVLTIDYYSILERDYNALKSLEKRYPRVRNSFGSLINEIQTILNNHDNQGEMAPIEPNPILFNKQTIDDSSDFVSSPNSNILAEDLRWKSLLKYLEAIRERLGDDSGSSSGDSSFDFDQFFD</sequence>
<dbReference type="GO" id="GO:0000981">
    <property type="term" value="F:DNA-binding transcription factor activity, RNA polymerase II-specific"/>
    <property type="evidence" value="ECO:0007669"/>
    <property type="project" value="InterPro"/>
</dbReference>
<dbReference type="SUPFAM" id="SSF57701">
    <property type="entry name" value="Zn2/Cys6 DNA-binding domain"/>
    <property type="match status" value="1"/>
</dbReference>
<dbReference type="CDD" id="cd00067">
    <property type="entry name" value="GAL4"/>
    <property type="match status" value="1"/>
</dbReference>
<dbReference type="InterPro" id="IPR036864">
    <property type="entry name" value="Zn2-C6_fun-type_DNA-bd_sf"/>
</dbReference>
<organism evidence="4">
    <name type="scientific">Naegleria gruberi</name>
    <name type="common">Amoeba</name>
    <dbReference type="NCBI Taxonomy" id="5762"/>
    <lineage>
        <taxon>Eukaryota</taxon>
        <taxon>Discoba</taxon>
        <taxon>Heterolobosea</taxon>
        <taxon>Tetramitia</taxon>
        <taxon>Eutetramitia</taxon>
        <taxon>Vahlkampfiidae</taxon>
        <taxon>Naegleria</taxon>
    </lineage>
</organism>
<dbReference type="PROSITE" id="PS00463">
    <property type="entry name" value="ZN2_CY6_FUNGAL_1"/>
    <property type="match status" value="1"/>
</dbReference>
<dbReference type="PROSITE" id="PS50048">
    <property type="entry name" value="ZN2_CY6_FUNGAL_2"/>
    <property type="match status" value="1"/>
</dbReference>
<accession>D2W2M7</accession>
<reference evidence="3 4" key="1">
    <citation type="journal article" date="2010" name="Cell">
        <title>The genome of Naegleria gruberi illuminates early eukaryotic versatility.</title>
        <authorList>
            <person name="Fritz-Laylin L.K."/>
            <person name="Prochnik S.E."/>
            <person name="Ginger M.L."/>
            <person name="Dacks J.B."/>
            <person name="Carpenter M.L."/>
            <person name="Field M.C."/>
            <person name="Kuo A."/>
            <person name="Paredez A."/>
            <person name="Chapman J."/>
            <person name="Pham J."/>
            <person name="Shu S."/>
            <person name="Neupane R."/>
            <person name="Cipriano M."/>
            <person name="Mancuso J."/>
            <person name="Tu H."/>
            <person name="Salamov A."/>
            <person name="Lindquist E."/>
            <person name="Shapiro H."/>
            <person name="Lucas S."/>
            <person name="Grigoriev I.V."/>
            <person name="Cande W.Z."/>
            <person name="Fulton C."/>
            <person name="Rokhsar D.S."/>
            <person name="Dawson S.C."/>
        </authorList>
    </citation>
    <scope>NUCLEOTIDE SEQUENCE [LARGE SCALE GENOMIC DNA]</scope>
    <source>
        <strain evidence="3 4">NEG-M</strain>
    </source>
</reference>
<keyword evidence="4" id="KW-1185">Reference proteome</keyword>
<dbReference type="InterPro" id="IPR001138">
    <property type="entry name" value="Zn2Cys6_DnaBD"/>
</dbReference>
<evidence type="ECO:0000256" key="1">
    <source>
        <dbReference type="SAM" id="MobiDB-lite"/>
    </source>
</evidence>
<evidence type="ECO:0000313" key="3">
    <source>
        <dbReference type="EMBL" id="EFC36642.1"/>
    </source>
</evidence>
<dbReference type="SMART" id="SM00066">
    <property type="entry name" value="GAL4"/>
    <property type="match status" value="1"/>
</dbReference>
<dbReference type="GO" id="GO:0008270">
    <property type="term" value="F:zinc ion binding"/>
    <property type="evidence" value="ECO:0007669"/>
    <property type="project" value="InterPro"/>
</dbReference>
<name>D2W2M7_NAEGR</name>
<protein>
    <submittedName>
        <fullName evidence="3">Predicted protein</fullName>
    </submittedName>
</protein>
<dbReference type="Pfam" id="PF00172">
    <property type="entry name" value="Zn_clus"/>
    <property type="match status" value="1"/>
</dbReference>